<comment type="caution">
    <text evidence="3">The sequence shown here is derived from an EMBL/GenBank/DDBJ whole genome shotgun (WGS) entry which is preliminary data.</text>
</comment>
<feature type="region of interest" description="Disordered" evidence="1">
    <location>
        <begin position="463"/>
        <end position="527"/>
    </location>
</feature>
<reference evidence="4" key="3">
    <citation type="submission" date="2021-06" db="EMBL/GenBank/DDBJ databases">
        <title>Genomic Description and Analysis of Intracellular Bacteria, Candidatus Berkiella cookevillensis and Candidatus Berkiella aquae.</title>
        <authorList>
            <person name="Kidane D.T."/>
            <person name="Mehari Y.T."/>
            <person name="Rice F.C."/>
            <person name="Arivett B.A."/>
            <person name="Farone A.L."/>
            <person name="Berk S.G."/>
            <person name="Farone M.B."/>
        </authorList>
    </citation>
    <scope>NUCLEOTIDE SEQUENCE</scope>
    <source>
        <strain evidence="4">HT99</strain>
    </source>
</reference>
<dbReference type="Proteomes" id="UP000051497">
    <property type="component" value="Unassembled WGS sequence"/>
</dbReference>
<dbReference type="PROSITE" id="PS50011">
    <property type="entry name" value="PROTEIN_KINASE_DOM"/>
    <property type="match status" value="1"/>
</dbReference>
<dbReference type="Pfam" id="PF00069">
    <property type="entry name" value="Pkinase"/>
    <property type="match status" value="1"/>
</dbReference>
<dbReference type="InterPro" id="IPR011009">
    <property type="entry name" value="Kinase-like_dom_sf"/>
</dbReference>
<keyword evidence="5" id="KW-1185">Reference proteome</keyword>
<name>A0A0Q9YC33_9GAMM</name>
<dbReference type="PATRIC" id="fig|1590043.3.peg.3071"/>
<dbReference type="STRING" id="295108.HT99x_03017"/>
<proteinExistence type="predicted"/>
<reference evidence="4" key="2">
    <citation type="journal article" date="2016" name="Genome Announc.">
        <title>Draft Genome Sequences of Two Novel Amoeba-Resistant Intranuclear Bacteria, 'Candidatus Berkiella cookevillensis' and 'Candidatus Berkiella aquae'.</title>
        <authorList>
            <person name="Mehari Y.T."/>
            <person name="Arivett B.A."/>
            <person name="Farone A.L."/>
            <person name="Gunderson J.H."/>
            <person name="Farone M.B."/>
        </authorList>
    </citation>
    <scope>NUCLEOTIDE SEQUENCE</scope>
    <source>
        <strain evidence="4">HT99</strain>
    </source>
</reference>
<dbReference type="InterPro" id="IPR000719">
    <property type="entry name" value="Prot_kinase_dom"/>
</dbReference>
<dbReference type="SMART" id="SM00220">
    <property type="entry name" value="S_TKc"/>
    <property type="match status" value="1"/>
</dbReference>
<keyword evidence="3" id="KW-0808">Transferase</keyword>
<dbReference type="PANTHER" id="PTHR44167">
    <property type="entry name" value="OVARIAN-SPECIFIC SERINE/THREONINE-PROTEIN KINASE LOK-RELATED"/>
    <property type="match status" value="1"/>
</dbReference>
<dbReference type="AlphaFoldDB" id="A0A0Q9YC33"/>
<evidence type="ECO:0000259" key="2">
    <source>
        <dbReference type="PROSITE" id="PS50011"/>
    </source>
</evidence>
<dbReference type="EMBL" id="LKAJ01000021">
    <property type="protein sequence ID" value="KRG18173.1"/>
    <property type="molecule type" value="Genomic_DNA"/>
</dbReference>
<sequence length="674" mass="75717">MQTGPKNTPNSVIPLEYIPEIFRKISKKLKLLQKELKDAFEFPAFLSIEHEEKTWQIMLARKEGVSGKKVKKSDFDYYAIDDSQSLGKGSQGEVLVAENIETQVFAAVKVQRNNSPSFTDDLAIERRNLAMRQRLLATAEVIDADFVPDQNPDVAEAQQMKATTYYTLMPYCPGQNLIDYLYVLDAAHKKNSPAYFAQKKPVDILVATRMIMGAIAEVIDLHMGGLLHRDIKSDNFVIKSNAYQPFSSLTLIDLGTAILRGTEKRKEDASTFGYFPPEYLVDVGDRPDWDENCDIWQLGMVIAEILTSENYQAALKADMKEQKATSVKKHLTLEQIHNLMPDIFAKSKPQSEIKTGKKEEKHQDPAQALRKLLITYVHELMNEDRDSRPKLARLQAMQSALRAEYLRVDALLLAADPSYRYQMFKRQKTLLNLQPNTNASSSAPLPLLNDDAMIIPTKTHSVSIEEPDVSEEKKPSKRSSLFPRRKSLGRLDNKIESTSAQMEDKKEEMPTDIVKRARSSSSSAKVHKKSQQVTNVLATATLDEASLTATIASLSLDESSTQKTPLTELTERLEREKVFLGLLSSQLSTTVSTEGDQPLKVASDTNARTCLFLVKTLEGVINEKDAHLQQSKIDSLMKLTGRWKATKIVELNQEVDTIKTALNAYVQKRASSSL</sequence>
<evidence type="ECO:0000313" key="3">
    <source>
        <dbReference type="EMBL" id="KRG18173.1"/>
    </source>
</evidence>
<gene>
    <name evidence="4" type="ORF">HT99x_006370</name>
    <name evidence="3" type="ORF">HT99x_03017</name>
</gene>
<dbReference type="PANTHER" id="PTHR44167:SF18">
    <property type="entry name" value="PROTEIN KINASE DOMAIN-CONTAINING PROTEIN"/>
    <property type="match status" value="1"/>
</dbReference>
<dbReference type="GO" id="GO:0004674">
    <property type="term" value="F:protein serine/threonine kinase activity"/>
    <property type="evidence" value="ECO:0007669"/>
    <property type="project" value="TreeGrafter"/>
</dbReference>
<feature type="compositionally biased region" description="Basic and acidic residues" evidence="1">
    <location>
        <begin position="502"/>
        <end position="515"/>
    </location>
</feature>
<dbReference type="GO" id="GO:0005524">
    <property type="term" value="F:ATP binding"/>
    <property type="evidence" value="ECO:0007669"/>
    <property type="project" value="InterPro"/>
</dbReference>
<evidence type="ECO:0000256" key="1">
    <source>
        <dbReference type="SAM" id="MobiDB-lite"/>
    </source>
</evidence>
<dbReference type="OrthoDB" id="4103069at2"/>
<dbReference type="GO" id="GO:0005737">
    <property type="term" value="C:cytoplasm"/>
    <property type="evidence" value="ECO:0007669"/>
    <property type="project" value="TreeGrafter"/>
</dbReference>
<accession>A0A0Q9YC33</accession>
<evidence type="ECO:0000313" key="5">
    <source>
        <dbReference type="Proteomes" id="UP000051497"/>
    </source>
</evidence>
<dbReference type="SUPFAM" id="SSF56112">
    <property type="entry name" value="Protein kinase-like (PK-like)"/>
    <property type="match status" value="1"/>
</dbReference>
<keyword evidence="3" id="KW-0418">Kinase</keyword>
<protein>
    <submittedName>
        <fullName evidence="3 4">Protein kinase</fullName>
    </submittedName>
</protein>
<reference evidence="3" key="1">
    <citation type="submission" date="2015-09" db="EMBL/GenBank/DDBJ databases">
        <title>Draft Genome Sequences of Two Novel Amoeba-resistant Intranuclear Bacteria, Candidatus Berkiella cookevillensis and Candidatus Berkiella aquae.</title>
        <authorList>
            <person name="Mehari Y.T."/>
            <person name="Arivett B.A."/>
            <person name="Farone A.L."/>
            <person name="Gunderson J.H."/>
            <person name="Farone M.B."/>
        </authorList>
    </citation>
    <scope>NUCLEOTIDE SEQUENCE [LARGE SCALE GENOMIC DNA]</scope>
    <source>
        <strain evidence="3">HT99</strain>
    </source>
</reference>
<dbReference type="InterPro" id="IPR008271">
    <property type="entry name" value="Ser/Thr_kinase_AS"/>
</dbReference>
<evidence type="ECO:0000313" key="4">
    <source>
        <dbReference type="EMBL" id="MCS5711049.1"/>
    </source>
</evidence>
<dbReference type="PROSITE" id="PS00108">
    <property type="entry name" value="PROTEIN_KINASE_ST"/>
    <property type="match status" value="1"/>
</dbReference>
<dbReference type="RefSeq" id="WP_075067607.1">
    <property type="nucleotide sequence ID" value="NZ_LKAJ02000001.1"/>
</dbReference>
<dbReference type="Gene3D" id="1.10.510.10">
    <property type="entry name" value="Transferase(Phosphotransferase) domain 1"/>
    <property type="match status" value="1"/>
</dbReference>
<dbReference type="EMBL" id="LKAJ02000001">
    <property type="protein sequence ID" value="MCS5711049.1"/>
    <property type="molecule type" value="Genomic_DNA"/>
</dbReference>
<feature type="domain" description="Protein kinase" evidence="2">
    <location>
        <begin position="80"/>
        <end position="406"/>
    </location>
</feature>
<organism evidence="3">
    <name type="scientific">Candidatus Berkiella aquae</name>
    <dbReference type="NCBI Taxonomy" id="295108"/>
    <lineage>
        <taxon>Bacteria</taxon>
        <taxon>Pseudomonadati</taxon>
        <taxon>Pseudomonadota</taxon>
        <taxon>Gammaproteobacteria</taxon>
        <taxon>Candidatus Berkiellales</taxon>
        <taxon>Candidatus Berkiellaceae</taxon>
        <taxon>Candidatus Berkiella</taxon>
    </lineage>
</organism>